<dbReference type="HOGENOM" id="CLU_174513_1_0_2"/>
<evidence type="ECO:0008006" key="4">
    <source>
        <dbReference type="Google" id="ProtNLM"/>
    </source>
</evidence>
<dbReference type="eggNOG" id="arCOG03190">
    <property type="taxonomic scope" value="Archaea"/>
</dbReference>
<dbReference type="GeneID" id="5324572"/>
<protein>
    <recommendedName>
        <fullName evidence="4">Energy-converting hydrogenase A, subunit C</fullName>
    </recommendedName>
</protein>
<dbReference type="AlphaFoldDB" id="A6UQ95"/>
<evidence type="ECO:0000313" key="2">
    <source>
        <dbReference type="EMBL" id="ABR54667.1"/>
    </source>
</evidence>
<feature type="transmembrane region" description="Helical" evidence="1">
    <location>
        <begin position="6"/>
        <end position="24"/>
    </location>
</feature>
<name>A6UQ95_METVS</name>
<dbReference type="STRING" id="406327.Mevan_0761"/>
<keyword evidence="1" id="KW-1133">Transmembrane helix</keyword>
<evidence type="ECO:0000256" key="1">
    <source>
        <dbReference type="SAM" id="Phobius"/>
    </source>
</evidence>
<accession>A6UQ95</accession>
<reference evidence="2" key="1">
    <citation type="submission" date="2007-06" db="EMBL/GenBank/DDBJ databases">
        <title>Complete sequence of Methanococcus vannielii SB.</title>
        <authorList>
            <consortium name="US DOE Joint Genome Institute"/>
            <person name="Copeland A."/>
            <person name="Lucas S."/>
            <person name="Lapidus A."/>
            <person name="Barry K."/>
            <person name="Glavina del Rio T."/>
            <person name="Dalin E."/>
            <person name="Tice H."/>
            <person name="Pitluck S."/>
            <person name="Chain P."/>
            <person name="Malfatti S."/>
            <person name="Shin M."/>
            <person name="Vergez L."/>
            <person name="Schmutz J."/>
            <person name="Larimer F."/>
            <person name="Land M."/>
            <person name="Hauser L."/>
            <person name="Kyrpides N."/>
            <person name="Anderson I."/>
            <person name="Sieprawska-Lupa M."/>
            <person name="Whitman W.B."/>
            <person name="Richardson P."/>
        </authorList>
    </citation>
    <scope>NUCLEOTIDE SEQUENCE [LARGE SCALE GENOMIC DNA]</scope>
    <source>
        <strain evidence="2">SB</strain>
    </source>
</reference>
<dbReference type="KEGG" id="mvn:Mevan_0761"/>
<sequence length="89" mass="9529">MESSVITITIGIVGLISVVKLFLTKSRALKLPLLCCINFCIAALIALHIKSPAAAVAAAIYFISSTVSSNAIAHTIGELDKIEKFERKR</sequence>
<dbReference type="OrthoDB" id="116038at2157"/>
<feature type="transmembrane region" description="Helical" evidence="1">
    <location>
        <begin position="55"/>
        <end position="79"/>
    </location>
</feature>
<gene>
    <name evidence="2" type="ordered locus">Mevan_0761</name>
</gene>
<organism evidence="2 3">
    <name type="scientific">Methanococcus vannielii (strain ATCC 35089 / DSM 1224 / JCM 13029 / OCM 148 / SB)</name>
    <dbReference type="NCBI Taxonomy" id="406327"/>
    <lineage>
        <taxon>Archaea</taxon>
        <taxon>Methanobacteriati</taxon>
        <taxon>Methanobacteriota</taxon>
        <taxon>Methanomada group</taxon>
        <taxon>Methanococci</taxon>
        <taxon>Methanococcales</taxon>
        <taxon>Methanococcaceae</taxon>
        <taxon>Methanococcus</taxon>
    </lineage>
</organism>
<dbReference type="EMBL" id="CP000742">
    <property type="protein sequence ID" value="ABR54667.1"/>
    <property type="molecule type" value="Genomic_DNA"/>
</dbReference>
<proteinExistence type="predicted"/>
<keyword evidence="1" id="KW-0812">Transmembrane</keyword>
<feature type="transmembrane region" description="Helical" evidence="1">
    <location>
        <begin position="31"/>
        <end position="49"/>
    </location>
</feature>
<dbReference type="RefSeq" id="WP_011972569.1">
    <property type="nucleotide sequence ID" value="NC_009634.1"/>
</dbReference>
<dbReference type="Proteomes" id="UP000001107">
    <property type="component" value="Chromosome"/>
</dbReference>
<dbReference type="InterPro" id="IPR019214">
    <property type="entry name" value="EhaC-like"/>
</dbReference>
<dbReference type="Pfam" id="PF09882">
    <property type="entry name" value="EhaC"/>
    <property type="match status" value="1"/>
</dbReference>
<keyword evidence="3" id="KW-1185">Reference proteome</keyword>
<evidence type="ECO:0000313" key="3">
    <source>
        <dbReference type="Proteomes" id="UP000001107"/>
    </source>
</evidence>
<keyword evidence="1" id="KW-0472">Membrane</keyword>